<dbReference type="InterPro" id="IPR030048">
    <property type="entry name" value="SurE"/>
</dbReference>
<feature type="domain" description="Survival protein SurE-like phosphatase/nucleotidase" evidence="6">
    <location>
        <begin position="1"/>
        <end position="146"/>
    </location>
</feature>
<evidence type="ECO:0000256" key="3">
    <source>
        <dbReference type="ARBA" id="ARBA00022723"/>
    </source>
</evidence>
<dbReference type="Pfam" id="PF01975">
    <property type="entry name" value="SurE"/>
    <property type="match status" value="1"/>
</dbReference>
<dbReference type="GO" id="GO:0000166">
    <property type="term" value="F:nucleotide binding"/>
    <property type="evidence" value="ECO:0007669"/>
    <property type="project" value="UniProtKB-KW"/>
</dbReference>
<evidence type="ECO:0000256" key="2">
    <source>
        <dbReference type="ARBA" id="ARBA00022490"/>
    </source>
</evidence>
<dbReference type="SUPFAM" id="SSF64167">
    <property type="entry name" value="SurE-like"/>
    <property type="match status" value="1"/>
</dbReference>
<feature type="non-terminal residue" evidence="7">
    <location>
        <position position="1"/>
    </location>
</feature>
<comment type="similarity">
    <text evidence="1">Belongs to the SurE nucleotidase family.</text>
</comment>
<evidence type="ECO:0000256" key="4">
    <source>
        <dbReference type="ARBA" id="ARBA00022741"/>
    </source>
</evidence>
<evidence type="ECO:0000259" key="6">
    <source>
        <dbReference type="Pfam" id="PF01975"/>
    </source>
</evidence>
<name>A0A3B0SQ80_9ZZZZ</name>
<dbReference type="GO" id="GO:0008254">
    <property type="term" value="F:3'-nucleotidase activity"/>
    <property type="evidence" value="ECO:0007669"/>
    <property type="project" value="TreeGrafter"/>
</dbReference>
<dbReference type="EC" id="3.1.3.5" evidence="7"/>
<keyword evidence="5 7" id="KW-0378">Hydrolase</keyword>
<keyword evidence="2" id="KW-0963">Cytoplasm</keyword>
<accession>A0A3B0SQ80</accession>
<evidence type="ECO:0000313" key="7">
    <source>
        <dbReference type="EMBL" id="VAW06620.1"/>
    </source>
</evidence>
<gene>
    <name evidence="7" type="ORF">MNBD_ALPHA01-2128</name>
</gene>
<dbReference type="Gene3D" id="3.40.1210.10">
    <property type="entry name" value="Survival protein SurE-like phosphatase/nucleotidase"/>
    <property type="match status" value="1"/>
</dbReference>
<dbReference type="AlphaFoldDB" id="A0A3B0SQ80"/>
<proteinExistence type="inferred from homology"/>
<dbReference type="NCBIfam" id="NF001490">
    <property type="entry name" value="PRK00346.1-4"/>
    <property type="match status" value="1"/>
</dbReference>
<organism evidence="7">
    <name type="scientific">hydrothermal vent metagenome</name>
    <dbReference type="NCBI Taxonomy" id="652676"/>
    <lineage>
        <taxon>unclassified sequences</taxon>
        <taxon>metagenomes</taxon>
        <taxon>ecological metagenomes</taxon>
    </lineage>
</organism>
<evidence type="ECO:0000256" key="1">
    <source>
        <dbReference type="ARBA" id="ARBA00011062"/>
    </source>
</evidence>
<dbReference type="PANTHER" id="PTHR30457">
    <property type="entry name" value="5'-NUCLEOTIDASE SURE"/>
    <property type="match status" value="1"/>
</dbReference>
<keyword evidence="3" id="KW-0479">Metal-binding</keyword>
<evidence type="ECO:0000256" key="5">
    <source>
        <dbReference type="ARBA" id="ARBA00022801"/>
    </source>
</evidence>
<dbReference type="InterPro" id="IPR002828">
    <property type="entry name" value="SurE-like_Pase/nucleotidase"/>
</dbReference>
<protein>
    <submittedName>
        <fullName evidence="7">5'-nucleotidase SurE</fullName>
        <ecNumber evidence="7">3.1.3.5</ecNumber>
    </submittedName>
</protein>
<dbReference type="NCBIfam" id="TIGR00087">
    <property type="entry name" value="surE"/>
    <property type="match status" value="1"/>
</dbReference>
<dbReference type="GO" id="GO:0046872">
    <property type="term" value="F:metal ion binding"/>
    <property type="evidence" value="ECO:0007669"/>
    <property type="project" value="UniProtKB-KW"/>
</dbReference>
<dbReference type="EMBL" id="UOEJ01000248">
    <property type="protein sequence ID" value="VAW06620.1"/>
    <property type="molecule type" value="Genomic_DNA"/>
</dbReference>
<dbReference type="InterPro" id="IPR036523">
    <property type="entry name" value="SurE-like_sf"/>
</dbReference>
<keyword evidence="4" id="KW-0547">Nucleotide-binding</keyword>
<reference evidence="7" key="1">
    <citation type="submission" date="2018-06" db="EMBL/GenBank/DDBJ databases">
        <authorList>
            <person name="Zhirakovskaya E."/>
        </authorList>
    </citation>
    <scope>NUCLEOTIDE SEQUENCE</scope>
</reference>
<dbReference type="GO" id="GO:0004309">
    <property type="term" value="F:exopolyphosphatase activity"/>
    <property type="evidence" value="ECO:0007669"/>
    <property type="project" value="TreeGrafter"/>
</dbReference>
<dbReference type="GO" id="GO:0008253">
    <property type="term" value="F:5'-nucleotidase activity"/>
    <property type="evidence" value="ECO:0007669"/>
    <property type="project" value="UniProtKB-EC"/>
</dbReference>
<dbReference type="PANTHER" id="PTHR30457:SF12">
    <property type="entry name" value="5'_3'-NUCLEOTIDASE SURE"/>
    <property type="match status" value="1"/>
</dbReference>
<sequence>QSGKGHSLSLNVPVRYRQVGEKYFSVKGTPTDCVMMATHVIMPQRPTLLLSGVNRGVNLAEDMTYSGTISAAMEGTICDIPSIAFSQEITRNYSGDPYEVSGTCGLAILKNLISVPWNAGTFINVNFPVDPGRLKGIKTTRQGFRDDAELFIDERKDPRGGRYYWIGFRRQYGSPKIGTDLAAIKDGYISVTPLHLDMTHENYLLTLGDKMNKDFL</sequence>